<feature type="chain" id="PRO_5026304688" evidence="1">
    <location>
        <begin position="20"/>
        <end position="230"/>
    </location>
</feature>
<keyword evidence="1" id="KW-0732">Signal</keyword>
<comment type="caution">
    <text evidence="3">The sequence shown here is derived from an EMBL/GenBank/DDBJ whole genome shotgun (WGS) entry which is preliminary data.</text>
</comment>
<gene>
    <name evidence="3" type="ORF">GRI40_06365</name>
</gene>
<dbReference type="Pfam" id="PF00565">
    <property type="entry name" value="SNase"/>
    <property type="match status" value="1"/>
</dbReference>
<dbReference type="PANTHER" id="PTHR12302">
    <property type="entry name" value="EBNA2 BINDING PROTEIN P100"/>
    <property type="match status" value="1"/>
</dbReference>
<reference evidence="3 4" key="1">
    <citation type="submission" date="2019-12" db="EMBL/GenBank/DDBJ databases">
        <title>Genomic-based taxomic classification of the family Erythrobacteraceae.</title>
        <authorList>
            <person name="Xu L."/>
        </authorList>
    </citation>
    <scope>NUCLEOTIDE SEQUENCE [LARGE SCALE GENOMIC DNA]</scope>
    <source>
        <strain evidence="3 4">100921-2</strain>
    </source>
</reference>
<accession>A0A6I4TCQ8</accession>
<evidence type="ECO:0000259" key="2">
    <source>
        <dbReference type="PROSITE" id="PS50830"/>
    </source>
</evidence>
<dbReference type="Proteomes" id="UP000439522">
    <property type="component" value="Unassembled WGS sequence"/>
</dbReference>
<dbReference type="OrthoDB" id="9805504at2"/>
<dbReference type="PANTHER" id="PTHR12302:SF26">
    <property type="entry name" value="BLR1266 PROTEIN"/>
    <property type="match status" value="1"/>
</dbReference>
<dbReference type="PROSITE" id="PS50830">
    <property type="entry name" value="TNASE_3"/>
    <property type="match status" value="1"/>
</dbReference>
<proteinExistence type="predicted"/>
<dbReference type="AlphaFoldDB" id="A0A6I4TCQ8"/>
<organism evidence="3 4">
    <name type="scientific">Tsuneonella aeria</name>
    <dbReference type="NCBI Taxonomy" id="1837929"/>
    <lineage>
        <taxon>Bacteria</taxon>
        <taxon>Pseudomonadati</taxon>
        <taxon>Pseudomonadota</taxon>
        <taxon>Alphaproteobacteria</taxon>
        <taxon>Sphingomonadales</taxon>
        <taxon>Erythrobacteraceae</taxon>
        <taxon>Tsuneonella</taxon>
    </lineage>
</organism>
<evidence type="ECO:0000313" key="4">
    <source>
        <dbReference type="Proteomes" id="UP000439522"/>
    </source>
</evidence>
<name>A0A6I4TCQ8_9SPHN</name>
<evidence type="ECO:0000313" key="3">
    <source>
        <dbReference type="EMBL" id="MXO74843.1"/>
    </source>
</evidence>
<sequence length="230" mass="24864">MRVPAGILALVLLASPLQAQTSFTGPADALDGDSLTVGGIEVRLFGIDAPEGKQKCSRDGQAWPCGEAAAGKLRSLVEGQNVSCRARGRDTYGRAVSVCSAGGIELNRTMVAQGWATAFRAYAQDYVADEVRAKAGRVGIWDSTFELPADFRRQNEERAAAAQAPVRLMHQPRASTNQSQGCTIKGNHSRRGDWIYHLPGMPYYNQTRAEAMFCSEAEAQAAGYRRAIVR</sequence>
<protein>
    <submittedName>
        <fullName evidence="3">Thermonuclease family protein</fullName>
    </submittedName>
</protein>
<dbReference type="SMART" id="SM00318">
    <property type="entry name" value="SNc"/>
    <property type="match status" value="1"/>
</dbReference>
<evidence type="ECO:0000256" key="1">
    <source>
        <dbReference type="SAM" id="SignalP"/>
    </source>
</evidence>
<dbReference type="InterPro" id="IPR035437">
    <property type="entry name" value="SNase_OB-fold_sf"/>
</dbReference>
<feature type="domain" description="TNase-like" evidence="2">
    <location>
        <begin position="30"/>
        <end position="143"/>
    </location>
</feature>
<keyword evidence="4" id="KW-1185">Reference proteome</keyword>
<dbReference type="SUPFAM" id="SSF50199">
    <property type="entry name" value="Staphylococcal nuclease"/>
    <property type="match status" value="1"/>
</dbReference>
<dbReference type="EMBL" id="WTZA01000001">
    <property type="protein sequence ID" value="MXO74843.1"/>
    <property type="molecule type" value="Genomic_DNA"/>
</dbReference>
<dbReference type="Gene3D" id="2.40.50.90">
    <property type="match status" value="1"/>
</dbReference>
<dbReference type="InterPro" id="IPR016071">
    <property type="entry name" value="Staphylococal_nuclease_OB-fold"/>
</dbReference>
<dbReference type="RefSeq" id="WP_160610559.1">
    <property type="nucleotide sequence ID" value="NZ_WTZA01000001.1"/>
</dbReference>
<feature type="signal peptide" evidence="1">
    <location>
        <begin position="1"/>
        <end position="19"/>
    </location>
</feature>